<keyword evidence="2" id="KW-1185">Reference proteome</keyword>
<organism evidence="1 2">
    <name type="scientific">Crucibulum laeve</name>
    <dbReference type="NCBI Taxonomy" id="68775"/>
    <lineage>
        <taxon>Eukaryota</taxon>
        <taxon>Fungi</taxon>
        <taxon>Dikarya</taxon>
        <taxon>Basidiomycota</taxon>
        <taxon>Agaricomycotina</taxon>
        <taxon>Agaricomycetes</taxon>
        <taxon>Agaricomycetidae</taxon>
        <taxon>Agaricales</taxon>
        <taxon>Agaricineae</taxon>
        <taxon>Nidulariaceae</taxon>
        <taxon>Crucibulum</taxon>
    </lineage>
</organism>
<dbReference type="STRING" id="68775.A0A5C3M4I7"/>
<gene>
    <name evidence="1" type="ORF">BDQ12DRAFT_486896</name>
</gene>
<name>A0A5C3M4I7_9AGAR</name>
<dbReference type="OrthoDB" id="432970at2759"/>
<dbReference type="EMBL" id="ML213597">
    <property type="protein sequence ID" value="TFK40182.1"/>
    <property type="molecule type" value="Genomic_DNA"/>
</dbReference>
<dbReference type="Proteomes" id="UP000308652">
    <property type="component" value="Unassembled WGS sequence"/>
</dbReference>
<proteinExistence type="predicted"/>
<sequence>MKAILERKRLHIKEIDVSNMGKRDMNIKIVIAHMNGRNGELRAWRRLRASASIKLSVFQDKGATPIMGWVRNFHCYTFTDFRDGSLYGPEGMTSIASAYCSIIRGYISSKGKATKLDACMIGDKWYHELG</sequence>
<protein>
    <submittedName>
        <fullName evidence="1">Uncharacterized protein</fullName>
    </submittedName>
</protein>
<reference evidence="1 2" key="1">
    <citation type="journal article" date="2019" name="Nat. Ecol. Evol.">
        <title>Megaphylogeny resolves global patterns of mushroom evolution.</title>
        <authorList>
            <person name="Varga T."/>
            <person name="Krizsan K."/>
            <person name="Foldi C."/>
            <person name="Dima B."/>
            <person name="Sanchez-Garcia M."/>
            <person name="Sanchez-Ramirez S."/>
            <person name="Szollosi G.J."/>
            <person name="Szarkandi J.G."/>
            <person name="Papp V."/>
            <person name="Albert L."/>
            <person name="Andreopoulos W."/>
            <person name="Angelini C."/>
            <person name="Antonin V."/>
            <person name="Barry K.W."/>
            <person name="Bougher N.L."/>
            <person name="Buchanan P."/>
            <person name="Buyck B."/>
            <person name="Bense V."/>
            <person name="Catcheside P."/>
            <person name="Chovatia M."/>
            <person name="Cooper J."/>
            <person name="Damon W."/>
            <person name="Desjardin D."/>
            <person name="Finy P."/>
            <person name="Geml J."/>
            <person name="Haridas S."/>
            <person name="Hughes K."/>
            <person name="Justo A."/>
            <person name="Karasinski D."/>
            <person name="Kautmanova I."/>
            <person name="Kiss B."/>
            <person name="Kocsube S."/>
            <person name="Kotiranta H."/>
            <person name="LaButti K.M."/>
            <person name="Lechner B.E."/>
            <person name="Liimatainen K."/>
            <person name="Lipzen A."/>
            <person name="Lukacs Z."/>
            <person name="Mihaltcheva S."/>
            <person name="Morgado L.N."/>
            <person name="Niskanen T."/>
            <person name="Noordeloos M.E."/>
            <person name="Ohm R.A."/>
            <person name="Ortiz-Santana B."/>
            <person name="Ovrebo C."/>
            <person name="Racz N."/>
            <person name="Riley R."/>
            <person name="Savchenko A."/>
            <person name="Shiryaev A."/>
            <person name="Soop K."/>
            <person name="Spirin V."/>
            <person name="Szebenyi C."/>
            <person name="Tomsovsky M."/>
            <person name="Tulloss R.E."/>
            <person name="Uehling J."/>
            <person name="Grigoriev I.V."/>
            <person name="Vagvolgyi C."/>
            <person name="Papp T."/>
            <person name="Martin F.M."/>
            <person name="Miettinen O."/>
            <person name="Hibbett D.S."/>
            <person name="Nagy L.G."/>
        </authorList>
    </citation>
    <scope>NUCLEOTIDE SEQUENCE [LARGE SCALE GENOMIC DNA]</scope>
    <source>
        <strain evidence="1 2">CBS 166.37</strain>
    </source>
</reference>
<dbReference type="AlphaFoldDB" id="A0A5C3M4I7"/>
<evidence type="ECO:0000313" key="2">
    <source>
        <dbReference type="Proteomes" id="UP000308652"/>
    </source>
</evidence>
<evidence type="ECO:0000313" key="1">
    <source>
        <dbReference type="EMBL" id="TFK40182.1"/>
    </source>
</evidence>
<accession>A0A5C3M4I7</accession>